<keyword evidence="2 6" id="KW-0812">Transmembrane</keyword>
<dbReference type="PANTHER" id="PTHR23507:SF1">
    <property type="entry name" value="FI18259P1-RELATED"/>
    <property type="match status" value="1"/>
</dbReference>
<feature type="transmembrane region" description="Helical" evidence="6">
    <location>
        <begin position="119"/>
        <end position="139"/>
    </location>
</feature>
<evidence type="ECO:0000256" key="1">
    <source>
        <dbReference type="ARBA" id="ARBA00004141"/>
    </source>
</evidence>
<name>A0A9Q0N281_9DIPT</name>
<dbReference type="AlphaFoldDB" id="A0A9Q0N281"/>
<dbReference type="SUPFAM" id="SSF103473">
    <property type="entry name" value="MFS general substrate transporter"/>
    <property type="match status" value="1"/>
</dbReference>
<comment type="subcellular location">
    <subcellularLocation>
        <location evidence="1">Membrane</location>
        <topology evidence="1">Multi-pass membrane protein</topology>
    </subcellularLocation>
</comment>
<comment type="caution">
    <text evidence="7">The sequence shown here is derived from an EMBL/GenBank/DDBJ whole genome shotgun (WGS) entry which is preliminary data.</text>
</comment>
<dbReference type="GO" id="GO:0016020">
    <property type="term" value="C:membrane"/>
    <property type="evidence" value="ECO:0007669"/>
    <property type="project" value="UniProtKB-SubCell"/>
</dbReference>
<evidence type="ECO:0000256" key="3">
    <source>
        <dbReference type="ARBA" id="ARBA00022989"/>
    </source>
</evidence>
<dbReference type="Proteomes" id="UP001151699">
    <property type="component" value="Chromosome B"/>
</dbReference>
<feature type="region of interest" description="Disordered" evidence="5">
    <location>
        <begin position="150"/>
        <end position="170"/>
    </location>
</feature>
<keyword evidence="4 6" id="KW-0472">Membrane</keyword>
<dbReference type="PANTHER" id="PTHR23507">
    <property type="entry name" value="ZGC:174356"/>
    <property type="match status" value="1"/>
</dbReference>
<dbReference type="GO" id="GO:0022857">
    <property type="term" value="F:transmembrane transporter activity"/>
    <property type="evidence" value="ECO:0007669"/>
    <property type="project" value="TreeGrafter"/>
</dbReference>
<dbReference type="EMBL" id="WJQU01000002">
    <property type="protein sequence ID" value="KAJ6641756.1"/>
    <property type="molecule type" value="Genomic_DNA"/>
</dbReference>
<evidence type="ECO:0000313" key="7">
    <source>
        <dbReference type="EMBL" id="KAJ6641756.1"/>
    </source>
</evidence>
<evidence type="ECO:0000256" key="6">
    <source>
        <dbReference type="SAM" id="Phobius"/>
    </source>
</evidence>
<dbReference type="Gene3D" id="1.20.1250.20">
    <property type="entry name" value="MFS general substrate transporter like domains"/>
    <property type="match status" value="1"/>
</dbReference>
<dbReference type="InterPro" id="IPR036259">
    <property type="entry name" value="MFS_trans_sf"/>
</dbReference>
<feature type="transmembrane region" description="Helical" evidence="6">
    <location>
        <begin position="87"/>
        <end position="107"/>
    </location>
</feature>
<feature type="transmembrane region" description="Helical" evidence="6">
    <location>
        <begin position="20"/>
        <end position="41"/>
    </location>
</feature>
<feature type="transmembrane region" description="Helical" evidence="6">
    <location>
        <begin position="53"/>
        <end position="75"/>
    </location>
</feature>
<gene>
    <name evidence="7" type="ORF">Bhyg_06697</name>
</gene>
<organism evidence="7 8">
    <name type="scientific">Pseudolycoriella hygida</name>
    <dbReference type="NCBI Taxonomy" id="35572"/>
    <lineage>
        <taxon>Eukaryota</taxon>
        <taxon>Metazoa</taxon>
        <taxon>Ecdysozoa</taxon>
        <taxon>Arthropoda</taxon>
        <taxon>Hexapoda</taxon>
        <taxon>Insecta</taxon>
        <taxon>Pterygota</taxon>
        <taxon>Neoptera</taxon>
        <taxon>Endopterygota</taxon>
        <taxon>Diptera</taxon>
        <taxon>Nematocera</taxon>
        <taxon>Sciaroidea</taxon>
        <taxon>Sciaridae</taxon>
        <taxon>Pseudolycoriella</taxon>
    </lineage>
</organism>
<evidence type="ECO:0000256" key="5">
    <source>
        <dbReference type="SAM" id="MobiDB-lite"/>
    </source>
</evidence>
<reference evidence="7" key="1">
    <citation type="submission" date="2022-07" db="EMBL/GenBank/DDBJ databases">
        <authorList>
            <person name="Trinca V."/>
            <person name="Uliana J.V.C."/>
            <person name="Torres T.T."/>
            <person name="Ward R.J."/>
            <person name="Monesi N."/>
        </authorList>
    </citation>
    <scope>NUCLEOTIDE SEQUENCE</scope>
    <source>
        <strain evidence="7">HSMRA1968</strain>
        <tissue evidence="7">Whole embryos</tissue>
    </source>
</reference>
<evidence type="ECO:0000313" key="8">
    <source>
        <dbReference type="Proteomes" id="UP001151699"/>
    </source>
</evidence>
<proteinExistence type="predicted"/>
<evidence type="ECO:0000256" key="2">
    <source>
        <dbReference type="ARBA" id="ARBA00022692"/>
    </source>
</evidence>
<keyword evidence="3 6" id="KW-1133">Transmembrane helix</keyword>
<keyword evidence="8" id="KW-1185">Reference proteome</keyword>
<accession>A0A9Q0N281</accession>
<evidence type="ECO:0000256" key="4">
    <source>
        <dbReference type="ARBA" id="ARBA00023136"/>
    </source>
</evidence>
<dbReference type="OrthoDB" id="3026777at2759"/>
<sequence length="170" mass="19570">MENSKRKKKQFKNIKSYITVEPVLFAITIPYCLLVICMQNLTLEKITVTTTFMLYVAKTFDMFGGLRSLVVRSIISTVVDITEIGKIYSVVGVLENLGKFIFVPVYTNIYKYTVDTFPNAYFICSFVVIIIVTVLFVFLHRWVEPQPRPIEEPSNESSNFEKQNAIEEPC</sequence>
<protein>
    <submittedName>
        <fullName evidence="7">Uncharacterized protein</fullName>
    </submittedName>
</protein>